<evidence type="ECO:0000313" key="7">
    <source>
        <dbReference type="Proteomes" id="UP000002432"/>
    </source>
</evidence>
<evidence type="ECO:0000256" key="3">
    <source>
        <dbReference type="ARBA" id="ARBA00023125"/>
    </source>
</evidence>
<dbReference type="PROSITE" id="PS50931">
    <property type="entry name" value="HTH_LYSR"/>
    <property type="match status" value="1"/>
</dbReference>
<dbReference type="RefSeq" id="WP_011522159.1">
    <property type="nucleotide sequence ID" value="NC_008009.1"/>
</dbReference>
<dbReference type="EMBL" id="CP000360">
    <property type="protein sequence ID" value="ABF40357.1"/>
    <property type="molecule type" value="Genomic_DNA"/>
</dbReference>
<dbReference type="InterPro" id="IPR000847">
    <property type="entry name" value="LysR_HTH_N"/>
</dbReference>
<evidence type="ECO:0000313" key="6">
    <source>
        <dbReference type="EMBL" id="ABF40357.1"/>
    </source>
</evidence>
<gene>
    <name evidence="6" type="ordered locus">Acid345_1355</name>
</gene>
<dbReference type="CDD" id="cd05466">
    <property type="entry name" value="PBP2_LTTR_substrate"/>
    <property type="match status" value="1"/>
</dbReference>
<comment type="similarity">
    <text evidence="1">Belongs to the LysR transcriptional regulatory family.</text>
</comment>
<keyword evidence="2" id="KW-0805">Transcription regulation</keyword>
<protein>
    <submittedName>
        <fullName evidence="6">Transcriptional regulator, LysR family</fullName>
    </submittedName>
</protein>
<proteinExistence type="inferred from homology"/>
<dbReference type="PRINTS" id="PR00039">
    <property type="entry name" value="HTHLYSR"/>
</dbReference>
<dbReference type="GO" id="GO:0003677">
    <property type="term" value="F:DNA binding"/>
    <property type="evidence" value="ECO:0007669"/>
    <property type="project" value="UniProtKB-KW"/>
</dbReference>
<accession>Q1IRZ3</accession>
<dbReference type="InterPro" id="IPR036388">
    <property type="entry name" value="WH-like_DNA-bd_sf"/>
</dbReference>
<dbReference type="SUPFAM" id="SSF53850">
    <property type="entry name" value="Periplasmic binding protein-like II"/>
    <property type="match status" value="1"/>
</dbReference>
<dbReference type="AlphaFoldDB" id="Q1IRZ3"/>
<dbReference type="HOGENOM" id="CLU_039613_6_4_0"/>
<dbReference type="Pfam" id="PF00126">
    <property type="entry name" value="HTH_1"/>
    <property type="match status" value="1"/>
</dbReference>
<reference evidence="6 7" key="1">
    <citation type="journal article" date="2009" name="Appl. Environ. Microbiol.">
        <title>Three genomes from the phylum Acidobacteria provide insight into the lifestyles of these microorganisms in soils.</title>
        <authorList>
            <person name="Ward N.L."/>
            <person name="Challacombe J.F."/>
            <person name="Janssen P.H."/>
            <person name="Henrissat B."/>
            <person name="Coutinho P.M."/>
            <person name="Wu M."/>
            <person name="Xie G."/>
            <person name="Haft D.H."/>
            <person name="Sait M."/>
            <person name="Badger J."/>
            <person name="Barabote R.D."/>
            <person name="Bradley B."/>
            <person name="Brettin T.S."/>
            <person name="Brinkac L.M."/>
            <person name="Bruce D."/>
            <person name="Creasy T."/>
            <person name="Daugherty S.C."/>
            <person name="Davidsen T.M."/>
            <person name="DeBoy R.T."/>
            <person name="Detter J.C."/>
            <person name="Dodson R.J."/>
            <person name="Durkin A.S."/>
            <person name="Ganapathy A."/>
            <person name="Gwinn-Giglio M."/>
            <person name="Han C.S."/>
            <person name="Khouri H."/>
            <person name="Kiss H."/>
            <person name="Kothari S.P."/>
            <person name="Madupu R."/>
            <person name="Nelson K.E."/>
            <person name="Nelson W.C."/>
            <person name="Paulsen I."/>
            <person name="Penn K."/>
            <person name="Ren Q."/>
            <person name="Rosovitz M.J."/>
            <person name="Selengut J.D."/>
            <person name="Shrivastava S."/>
            <person name="Sullivan S.A."/>
            <person name="Tapia R."/>
            <person name="Thompson L.S."/>
            <person name="Watkins K.L."/>
            <person name="Yang Q."/>
            <person name="Yu C."/>
            <person name="Zafar N."/>
            <person name="Zhou L."/>
            <person name="Kuske C.R."/>
        </authorList>
    </citation>
    <scope>NUCLEOTIDE SEQUENCE [LARGE SCALE GENOMIC DNA]</scope>
    <source>
        <strain evidence="6 7">Ellin345</strain>
    </source>
</reference>
<evidence type="ECO:0000256" key="1">
    <source>
        <dbReference type="ARBA" id="ARBA00009437"/>
    </source>
</evidence>
<dbReference type="Gene3D" id="1.10.10.10">
    <property type="entry name" value="Winged helix-like DNA-binding domain superfamily/Winged helix DNA-binding domain"/>
    <property type="match status" value="1"/>
</dbReference>
<feature type="domain" description="HTH lysR-type" evidence="5">
    <location>
        <begin position="1"/>
        <end position="58"/>
    </location>
</feature>
<name>Q1IRZ3_KORVE</name>
<dbReference type="STRING" id="204669.Acid345_1355"/>
<dbReference type="Proteomes" id="UP000002432">
    <property type="component" value="Chromosome"/>
</dbReference>
<organism evidence="6 7">
    <name type="scientific">Koribacter versatilis (strain Ellin345)</name>
    <dbReference type="NCBI Taxonomy" id="204669"/>
    <lineage>
        <taxon>Bacteria</taxon>
        <taxon>Pseudomonadati</taxon>
        <taxon>Acidobacteriota</taxon>
        <taxon>Terriglobia</taxon>
        <taxon>Terriglobales</taxon>
        <taxon>Candidatus Korobacteraceae</taxon>
        <taxon>Candidatus Korobacter</taxon>
    </lineage>
</organism>
<dbReference type="InterPro" id="IPR036390">
    <property type="entry name" value="WH_DNA-bd_sf"/>
</dbReference>
<evidence type="ECO:0000256" key="2">
    <source>
        <dbReference type="ARBA" id="ARBA00023015"/>
    </source>
</evidence>
<dbReference type="EnsemblBacteria" id="ABF40357">
    <property type="protein sequence ID" value="ABF40357"/>
    <property type="gene ID" value="Acid345_1355"/>
</dbReference>
<dbReference type="OrthoDB" id="9803735at2"/>
<dbReference type="FunFam" id="1.10.10.10:FF:000001">
    <property type="entry name" value="LysR family transcriptional regulator"/>
    <property type="match status" value="1"/>
</dbReference>
<dbReference type="Gene3D" id="3.40.190.10">
    <property type="entry name" value="Periplasmic binding protein-like II"/>
    <property type="match status" value="2"/>
</dbReference>
<evidence type="ECO:0000259" key="5">
    <source>
        <dbReference type="PROSITE" id="PS50931"/>
    </source>
</evidence>
<dbReference type="SUPFAM" id="SSF46785">
    <property type="entry name" value="Winged helix' DNA-binding domain"/>
    <property type="match status" value="1"/>
</dbReference>
<dbReference type="GO" id="GO:0032993">
    <property type="term" value="C:protein-DNA complex"/>
    <property type="evidence" value="ECO:0007669"/>
    <property type="project" value="TreeGrafter"/>
</dbReference>
<dbReference type="PANTHER" id="PTHR30346">
    <property type="entry name" value="TRANSCRIPTIONAL DUAL REGULATOR HCAR-RELATED"/>
    <property type="match status" value="1"/>
</dbReference>
<keyword evidence="3" id="KW-0238">DNA-binding</keyword>
<dbReference type="PANTHER" id="PTHR30346:SF28">
    <property type="entry name" value="HTH-TYPE TRANSCRIPTIONAL REGULATOR CYNR"/>
    <property type="match status" value="1"/>
</dbReference>
<keyword evidence="4" id="KW-0804">Transcription</keyword>
<keyword evidence="7" id="KW-1185">Reference proteome</keyword>
<evidence type="ECO:0000256" key="4">
    <source>
        <dbReference type="ARBA" id="ARBA00023163"/>
    </source>
</evidence>
<dbReference type="GO" id="GO:0003700">
    <property type="term" value="F:DNA-binding transcription factor activity"/>
    <property type="evidence" value="ECO:0007669"/>
    <property type="project" value="InterPro"/>
</dbReference>
<sequence length="296" mass="32447">MEVHQLRYFCAVARHGTFTRASEVEHVAQPSLSQQILKLEAELGARLFDRLPRSAKLTVFGKAFLPNAERILRQLDEAKTELLEMTSNEKGEVTVGIIPTIAAYLLPKLLNGLSVRHPDVTVKISEDITPVLLQRLHDGSIDMAIAALPIPGTELASEELFEEKFYAVLPEKHRRASRASISLADLNREPFLLLKEGHCFRDSVIAACNQAAMSPSVVFESGQFATILAMVSAGMGVSAVPAMAVQPHPGCKFIPISGKHSSRKVGIVTSRHHFQGRAQRLLLKQMRDACGKSAKP</sequence>
<dbReference type="KEGG" id="aba:Acid345_1355"/>
<dbReference type="InterPro" id="IPR005119">
    <property type="entry name" value="LysR_subst-bd"/>
</dbReference>
<dbReference type="eggNOG" id="COG0583">
    <property type="taxonomic scope" value="Bacteria"/>
</dbReference>
<dbReference type="Pfam" id="PF03466">
    <property type="entry name" value="LysR_substrate"/>
    <property type="match status" value="1"/>
</dbReference>